<dbReference type="EMBL" id="AP019860">
    <property type="protein sequence ID" value="BBM81689.1"/>
    <property type="molecule type" value="Genomic_DNA"/>
</dbReference>
<dbReference type="OrthoDB" id="9804196at2"/>
<reference evidence="3 4" key="1">
    <citation type="submission" date="2019-08" db="EMBL/GenBank/DDBJ databases">
        <title>Complete genome sequence of Candidatus Uab amorphum.</title>
        <authorList>
            <person name="Shiratori T."/>
            <person name="Suzuki S."/>
            <person name="Kakizawa Y."/>
            <person name="Ishida K."/>
        </authorList>
    </citation>
    <scope>NUCLEOTIDE SEQUENCE [LARGE SCALE GENOMIC DNA]</scope>
    <source>
        <strain evidence="3 4">SRT547</strain>
    </source>
</reference>
<dbReference type="InterPro" id="IPR001296">
    <property type="entry name" value="Glyco_trans_1"/>
</dbReference>
<dbReference type="SUPFAM" id="SSF53756">
    <property type="entry name" value="UDP-Glycosyltransferase/glycogen phosphorylase"/>
    <property type="match status" value="1"/>
</dbReference>
<dbReference type="PANTHER" id="PTHR46401:SF2">
    <property type="entry name" value="GLYCOSYLTRANSFERASE WBBK-RELATED"/>
    <property type="match status" value="1"/>
</dbReference>
<dbReference type="Gene3D" id="3.40.50.2000">
    <property type="entry name" value="Glycogen Phosphorylase B"/>
    <property type="match status" value="2"/>
</dbReference>
<organism evidence="3 4">
    <name type="scientific">Uabimicrobium amorphum</name>
    <dbReference type="NCBI Taxonomy" id="2596890"/>
    <lineage>
        <taxon>Bacteria</taxon>
        <taxon>Pseudomonadati</taxon>
        <taxon>Planctomycetota</taxon>
        <taxon>Candidatus Uabimicrobiia</taxon>
        <taxon>Candidatus Uabimicrobiales</taxon>
        <taxon>Candidatus Uabimicrobiaceae</taxon>
        <taxon>Candidatus Uabimicrobium</taxon>
    </lineage>
</organism>
<evidence type="ECO:0000256" key="1">
    <source>
        <dbReference type="ARBA" id="ARBA00022679"/>
    </source>
</evidence>
<dbReference type="GO" id="GO:0016757">
    <property type="term" value="F:glycosyltransferase activity"/>
    <property type="evidence" value="ECO:0007669"/>
    <property type="project" value="InterPro"/>
</dbReference>
<dbReference type="PANTHER" id="PTHR46401">
    <property type="entry name" value="GLYCOSYLTRANSFERASE WBBK-RELATED"/>
    <property type="match status" value="1"/>
</dbReference>
<keyword evidence="1 3" id="KW-0808">Transferase</keyword>
<dbReference type="AlphaFoldDB" id="A0A5S9IH34"/>
<evidence type="ECO:0000313" key="4">
    <source>
        <dbReference type="Proteomes" id="UP000326354"/>
    </source>
</evidence>
<proteinExistence type="predicted"/>
<evidence type="ECO:0000313" key="3">
    <source>
        <dbReference type="EMBL" id="BBM81689.1"/>
    </source>
</evidence>
<sequence>MIIAFDGSNIRAGGGVTHLTELLNHCTPEKYNIEKVVVWAPSATLQLIEDKKWLHKISHPWLDKSLPSILAWRWFYLAKHLRNCDLLVSVSGNYTGNFRPYISYCRNMLVFEKTEQQRYSLLSLTRWRFKMLNFVQRRSFKNADLVIFLCEYARHKVLESTTLRNSKIIPHGVSLSFRTEHRQEEKEINSYSQNERYKFLYVSIVNFYKHQWNVVKAFDKLIKLGYPLELHLVGGAYPQALQKLNESLQTIQPNDQYVHYHGKVGYKEIHRFYSMADAFIFASTCENMPNIVLEAMANRLPIVSSHYPPIKELLQDGGLYFNPLEEEDIVQKVKDFICNRDLRTTLAQKAWQRSQDYSWQRCAQETFMAASTMITSDTR</sequence>
<dbReference type="Proteomes" id="UP000326354">
    <property type="component" value="Chromosome"/>
</dbReference>
<name>A0A5S9IH34_UABAM</name>
<dbReference type="CDD" id="cd03809">
    <property type="entry name" value="GT4_MtfB-like"/>
    <property type="match status" value="1"/>
</dbReference>
<dbReference type="GO" id="GO:0009103">
    <property type="term" value="P:lipopolysaccharide biosynthetic process"/>
    <property type="evidence" value="ECO:0007669"/>
    <property type="project" value="TreeGrafter"/>
</dbReference>
<dbReference type="Pfam" id="PF00534">
    <property type="entry name" value="Glycos_transf_1"/>
    <property type="match status" value="1"/>
</dbReference>
<keyword evidence="4" id="KW-1185">Reference proteome</keyword>
<dbReference type="KEGG" id="uam:UABAM_00028"/>
<gene>
    <name evidence="3" type="ORF">UABAM_00028</name>
</gene>
<accession>A0A5S9IH34</accession>
<dbReference type="RefSeq" id="WP_151965962.1">
    <property type="nucleotide sequence ID" value="NZ_AP019860.1"/>
</dbReference>
<feature type="domain" description="Glycosyl transferase family 1" evidence="2">
    <location>
        <begin position="190"/>
        <end position="350"/>
    </location>
</feature>
<protein>
    <submittedName>
        <fullName evidence="3">Glycosyl transferase</fullName>
    </submittedName>
</protein>
<evidence type="ECO:0000259" key="2">
    <source>
        <dbReference type="Pfam" id="PF00534"/>
    </source>
</evidence>